<dbReference type="AlphaFoldDB" id="U1RNB2"/>
<gene>
    <name evidence="6" type="ORF">HMPREF1549_00803</name>
</gene>
<proteinExistence type="predicted"/>
<comment type="subcellular location">
    <subcellularLocation>
        <location evidence="1">Membrane</location>
        <topology evidence="1">Multi-pass membrane protein</topology>
    </subcellularLocation>
</comment>
<dbReference type="PANTHER" id="PTHR47704:SF1">
    <property type="entry name" value="POTASSIUM TRANSPORTER KIMA"/>
    <property type="match status" value="1"/>
</dbReference>
<comment type="caution">
    <text evidence="6">The sequence shown here is derived from an EMBL/GenBank/DDBJ whole genome shotgun (WGS) entry which is preliminary data.</text>
</comment>
<feature type="transmembrane region" description="Helical" evidence="5">
    <location>
        <begin position="426"/>
        <end position="448"/>
    </location>
</feature>
<dbReference type="InterPro" id="IPR053153">
    <property type="entry name" value="APC_K+_Transporter"/>
</dbReference>
<dbReference type="Gene3D" id="1.20.1740.10">
    <property type="entry name" value="Amino acid/polyamine transporter I"/>
    <property type="match status" value="1"/>
</dbReference>
<evidence type="ECO:0000313" key="7">
    <source>
        <dbReference type="Proteomes" id="UP000016498"/>
    </source>
</evidence>
<feature type="transmembrane region" description="Helical" evidence="5">
    <location>
        <begin position="398"/>
        <end position="420"/>
    </location>
</feature>
<dbReference type="HOGENOM" id="CLU_017999_1_1_11"/>
<evidence type="ECO:0000256" key="2">
    <source>
        <dbReference type="ARBA" id="ARBA00022692"/>
    </source>
</evidence>
<feature type="transmembrane region" description="Helical" evidence="5">
    <location>
        <begin position="286"/>
        <end position="306"/>
    </location>
</feature>
<feature type="transmembrane region" description="Helical" evidence="5">
    <location>
        <begin position="157"/>
        <end position="183"/>
    </location>
</feature>
<dbReference type="InterPro" id="IPR002293">
    <property type="entry name" value="AA/rel_permease1"/>
</dbReference>
<sequence>MMTKCTRRTVLRSQPADVASGDVRDFADRIKRLLVGRPVPSGALGETLLPKRIALPVFASDALSSVGYAPDEVLITLAVAGVAATSLSPWVALAVVGVLAVVVASYRQTVHAYPSGGGDYEVVSANLGSHAGLLVASALLSDYVLTVAVSVSSGTSYLAAALPALAPYKVEIAVAVATVLAVLNMRGSKESGRAFAIPTYLYMGVIGIMAVAGFIQELTGRLGQAESAGFDVVTYPAWEQGLTGLAGGFLVLRAFSSGCAALTGVEAISNGVPSFQRPKSRNAATTLLLLGGIAALMLMSVIHLAGAVGVRMVEDPAHQLLRNGVPVGDTYHQDPAIGQIAATVFSGFRPMFYLVAAVTGLILVLAANTAFNGFPVLASVLARDEFLPRQLSQRGDRLAFSNGIIVLWLGAVAFLVGFEANTTRLIQLYIVGVFISFTLSQVGMVRHWTRELTIATDSKARSRMHRARIINAIGVLGTGTVLVIVLLTKFTRGAWITLTIMALLYLVMNRIRRHYRRVSEEVAISDLHDARVLPAHVHAIVLASRLHQPTLRALTYAQSTHPTALEALTVDTGDGGAEHLLDAWEEADIAVPLTVLDSPYRDITRPVINYVRSVRRESPRDLVVVFLPEYIVRHWWEQILHNQTALRLKTVLLFTPGVVVASVPWQLGLPGQRHIHHGVRARTAEGIIDADVAMRRHVDSHLSHLNGSGTGDVGADHQEN</sequence>
<feature type="transmembrane region" description="Helical" evidence="5">
    <location>
        <begin position="195"/>
        <end position="215"/>
    </location>
</feature>
<organism evidence="6 7">
    <name type="scientific">Actinomyces johnsonii F0510</name>
    <dbReference type="NCBI Taxonomy" id="1227262"/>
    <lineage>
        <taxon>Bacteria</taxon>
        <taxon>Bacillati</taxon>
        <taxon>Actinomycetota</taxon>
        <taxon>Actinomycetes</taxon>
        <taxon>Actinomycetales</taxon>
        <taxon>Actinomycetaceae</taxon>
        <taxon>Actinomyces</taxon>
    </lineage>
</organism>
<evidence type="ECO:0000256" key="4">
    <source>
        <dbReference type="ARBA" id="ARBA00023136"/>
    </source>
</evidence>
<dbReference type="PANTHER" id="PTHR47704">
    <property type="entry name" value="POTASSIUM TRANSPORTER KIMA"/>
    <property type="match status" value="1"/>
</dbReference>
<protein>
    <recommendedName>
        <fullName evidence="8">Amino acid permease</fullName>
    </recommendedName>
</protein>
<feature type="transmembrane region" description="Helical" evidence="5">
    <location>
        <begin position="73"/>
        <end position="106"/>
    </location>
</feature>
<keyword evidence="2 5" id="KW-0812">Transmembrane</keyword>
<evidence type="ECO:0000256" key="3">
    <source>
        <dbReference type="ARBA" id="ARBA00022989"/>
    </source>
</evidence>
<evidence type="ECO:0008006" key="8">
    <source>
        <dbReference type="Google" id="ProtNLM"/>
    </source>
</evidence>
<feature type="transmembrane region" description="Helical" evidence="5">
    <location>
        <begin position="351"/>
        <end position="377"/>
    </location>
</feature>
<evidence type="ECO:0000256" key="1">
    <source>
        <dbReference type="ARBA" id="ARBA00004141"/>
    </source>
</evidence>
<dbReference type="Proteomes" id="UP000016498">
    <property type="component" value="Unassembled WGS sequence"/>
</dbReference>
<evidence type="ECO:0000313" key="6">
    <source>
        <dbReference type="EMBL" id="ERH21143.1"/>
    </source>
</evidence>
<feature type="transmembrane region" description="Helical" evidence="5">
    <location>
        <begin position="493"/>
        <end position="511"/>
    </location>
</feature>
<dbReference type="Pfam" id="PF13520">
    <property type="entry name" value="AA_permease_2"/>
    <property type="match status" value="1"/>
</dbReference>
<feature type="transmembrane region" description="Helical" evidence="5">
    <location>
        <begin position="469"/>
        <end position="487"/>
    </location>
</feature>
<dbReference type="GO" id="GO:0022857">
    <property type="term" value="F:transmembrane transporter activity"/>
    <property type="evidence" value="ECO:0007669"/>
    <property type="project" value="InterPro"/>
</dbReference>
<dbReference type="EMBL" id="AWSD01000076">
    <property type="protein sequence ID" value="ERH21143.1"/>
    <property type="molecule type" value="Genomic_DNA"/>
</dbReference>
<dbReference type="PATRIC" id="fig|1227262.3.peg.644"/>
<evidence type="ECO:0000256" key="5">
    <source>
        <dbReference type="SAM" id="Phobius"/>
    </source>
</evidence>
<accession>U1RNB2</accession>
<dbReference type="GO" id="GO:0016020">
    <property type="term" value="C:membrane"/>
    <property type="evidence" value="ECO:0007669"/>
    <property type="project" value="UniProtKB-SubCell"/>
</dbReference>
<keyword evidence="4 5" id="KW-0472">Membrane</keyword>
<feature type="transmembrane region" description="Helical" evidence="5">
    <location>
        <begin position="127"/>
        <end position="151"/>
    </location>
</feature>
<name>U1RNB2_9ACTO</name>
<keyword evidence="3 5" id="KW-1133">Transmembrane helix</keyword>
<reference evidence="6 7" key="1">
    <citation type="submission" date="2013-06" db="EMBL/GenBank/DDBJ databases">
        <authorList>
            <person name="Weinstock G."/>
            <person name="Sodergren E."/>
            <person name="Lobos E.A."/>
            <person name="Fulton L."/>
            <person name="Fulton R."/>
            <person name="Courtney L."/>
            <person name="Fronick C."/>
            <person name="O'Laughlin M."/>
            <person name="Godfrey J."/>
            <person name="Wilson R.M."/>
            <person name="Miner T."/>
            <person name="Farmer C."/>
            <person name="Delehaunty K."/>
            <person name="Cordes M."/>
            <person name="Minx P."/>
            <person name="Tomlinson C."/>
            <person name="Chen J."/>
            <person name="Wollam A."/>
            <person name="Pepin K.H."/>
            <person name="Bhonagiri V."/>
            <person name="Zhang X."/>
            <person name="Warren W."/>
            <person name="Mitreva M."/>
            <person name="Mardis E.R."/>
            <person name="Wilson R.K."/>
        </authorList>
    </citation>
    <scope>NUCLEOTIDE SEQUENCE [LARGE SCALE GENOMIC DNA]</scope>
    <source>
        <strain evidence="6 7">F0510</strain>
    </source>
</reference>